<name>A0A482YAK8_9EURY</name>
<dbReference type="Proteomes" id="UP000291097">
    <property type="component" value="Unassembled WGS sequence"/>
</dbReference>
<evidence type="ECO:0000259" key="1">
    <source>
        <dbReference type="Pfam" id="PF18545"/>
    </source>
</evidence>
<dbReference type="Pfam" id="PF18545">
    <property type="entry name" value="HalOD1"/>
    <property type="match status" value="1"/>
</dbReference>
<comment type="caution">
    <text evidence="2">The sequence shown here is derived from an EMBL/GenBank/DDBJ whole genome shotgun (WGS) entry which is preliminary data.</text>
</comment>
<evidence type="ECO:0000313" key="2">
    <source>
        <dbReference type="EMBL" id="RZV11247.1"/>
    </source>
</evidence>
<dbReference type="InterPro" id="IPR040624">
    <property type="entry name" value="HalOD1"/>
</dbReference>
<accession>A0A482YAK8</accession>
<gene>
    <name evidence="2" type="ORF">BDK88_2492</name>
</gene>
<proteinExistence type="predicted"/>
<sequence length="111" mass="12275">MGCLTHVIRGTVDFIYRYLAAVIVQSTHSVSLTVVEEIAKQEGVSPEELRPPLHYVIDTDALDSLFQSVDGERVPSTVKFTYNDYMVSIDETGDVNVVDHTSVTEADKTVV</sequence>
<dbReference type="AlphaFoldDB" id="A0A482YAK8"/>
<dbReference type="EMBL" id="SHMP01000004">
    <property type="protein sequence ID" value="RZV11247.1"/>
    <property type="molecule type" value="Genomic_DNA"/>
</dbReference>
<evidence type="ECO:0000313" key="3">
    <source>
        <dbReference type="Proteomes" id="UP000291097"/>
    </source>
</evidence>
<reference evidence="2 3" key="1">
    <citation type="submission" date="2019-02" db="EMBL/GenBank/DDBJ databases">
        <title>Genomic Encyclopedia of Archaeal and Bacterial Type Strains, Phase II (KMG-II): from individual species to whole genera.</title>
        <authorList>
            <person name="Goeker M."/>
        </authorList>
    </citation>
    <scope>NUCLEOTIDE SEQUENCE [LARGE SCALE GENOMIC DNA]</scope>
    <source>
        <strain evidence="2 3">DSM 18328</strain>
    </source>
</reference>
<organism evidence="2 3">
    <name type="scientific">Natrinema hispanicum</name>
    <dbReference type="NCBI Taxonomy" id="392421"/>
    <lineage>
        <taxon>Archaea</taxon>
        <taxon>Methanobacteriati</taxon>
        <taxon>Methanobacteriota</taxon>
        <taxon>Stenosarchaea group</taxon>
        <taxon>Halobacteria</taxon>
        <taxon>Halobacteriales</taxon>
        <taxon>Natrialbaceae</taxon>
        <taxon>Natrinema</taxon>
    </lineage>
</organism>
<protein>
    <recommendedName>
        <fullName evidence="1">Halobacterial output domain-containing protein</fullName>
    </recommendedName>
</protein>
<feature type="domain" description="Halobacterial output" evidence="1">
    <location>
        <begin position="27"/>
        <end position="98"/>
    </location>
</feature>